<reference evidence="1" key="2">
    <citation type="journal article" date="2021" name="PeerJ">
        <title>Extensive microbial diversity within the chicken gut microbiome revealed by metagenomics and culture.</title>
        <authorList>
            <person name="Gilroy R."/>
            <person name="Ravi A."/>
            <person name="Getino M."/>
            <person name="Pursley I."/>
            <person name="Horton D.L."/>
            <person name="Alikhan N.F."/>
            <person name="Baker D."/>
            <person name="Gharbi K."/>
            <person name="Hall N."/>
            <person name="Watson M."/>
            <person name="Adriaenssens E.M."/>
            <person name="Foster-Nyarko E."/>
            <person name="Jarju S."/>
            <person name="Secka A."/>
            <person name="Antonio M."/>
            <person name="Oren A."/>
            <person name="Chaudhuri R.R."/>
            <person name="La Ragione R."/>
            <person name="Hildebrand F."/>
            <person name="Pallen M.J."/>
        </authorList>
    </citation>
    <scope>NUCLEOTIDE SEQUENCE</scope>
    <source>
        <strain evidence="1">ChiSxjej2B14-6234</strain>
    </source>
</reference>
<dbReference type="PANTHER" id="PTHR18901:SF38">
    <property type="entry name" value="PSEUDOURIDINE-5'-PHOSPHATASE"/>
    <property type="match status" value="1"/>
</dbReference>
<evidence type="ECO:0000313" key="2">
    <source>
        <dbReference type="Proteomes" id="UP000886887"/>
    </source>
</evidence>
<dbReference type="EMBL" id="DVFJ01000036">
    <property type="protein sequence ID" value="HIQ72590.1"/>
    <property type="molecule type" value="Genomic_DNA"/>
</dbReference>
<comment type="caution">
    <text evidence="1">The sequence shown here is derived from an EMBL/GenBank/DDBJ whole genome shotgun (WGS) entry which is preliminary data.</text>
</comment>
<dbReference type="Proteomes" id="UP000886887">
    <property type="component" value="Unassembled WGS sequence"/>
</dbReference>
<dbReference type="CDD" id="cd07505">
    <property type="entry name" value="HAD_BPGM-like"/>
    <property type="match status" value="1"/>
</dbReference>
<proteinExistence type="predicted"/>
<dbReference type="Pfam" id="PF00702">
    <property type="entry name" value="Hydrolase"/>
    <property type="match status" value="1"/>
</dbReference>
<dbReference type="SUPFAM" id="SSF56784">
    <property type="entry name" value="HAD-like"/>
    <property type="match status" value="1"/>
</dbReference>
<name>A0A9D1CRF0_9FIRM</name>
<organism evidence="1 2">
    <name type="scientific">Candidatus Onthenecus intestinigallinarum</name>
    <dbReference type="NCBI Taxonomy" id="2840875"/>
    <lineage>
        <taxon>Bacteria</taxon>
        <taxon>Bacillati</taxon>
        <taxon>Bacillota</taxon>
        <taxon>Clostridia</taxon>
        <taxon>Eubacteriales</taxon>
        <taxon>Candidatus Onthenecus</taxon>
    </lineage>
</organism>
<dbReference type="SFLD" id="SFLDS00003">
    <property type="entry name" value="Haloacid_Dehalogenase"/>
    <property type="match status" value="1"/>
</dbReference>
<dbReference type="SFLD" id="SFLDG01135">
    <property type="entry name" value="C1.5.6:_HAD__Beta-PGM__Phospha"/>
    <property type="match status" value="1"/>
</dbReference>
<accession>A0A9D1CRF0</accession>
<dbReference type="Gene3D" id="3.40.50.1000">
    <property type="entry name" value="HAD superfamily/HAD-like"/>
    <property type="match status" value="1"/>
</dbReference>
<gene>
    <name evidence="1" type="ORF">IAB73_10340</name>
</gene>
<dbReference type="NCBIfam" id="TIGR01509">
    <property type="entry name" value="HAD-SF-IA-v3"/>
    <property type="match status" value="1"/>
</dbReference>
<dbReference type="InterPro" id="IPR006439">
    <property type="entry name" value="HAD-SF_hydro_IA"/>
</dbReference>
<dbReference type="AlphaFoldDB" id="A0A9D1CRF0"/>
<dbReference type="PRINTS" id="PR00413">
    <property type="entry name" value="HADHALOGNASE"/>
</dbReference>
<dbReference type="Gene3D" id="1.10.150.240">
    <property type="entry name" value="Putative phosphatase, domain 2"/>
    <property type="match status" value="1"/>
</dbReference>
<evidence type="ECO:0000313" key="1">
    <source>
        <dbReference type="EMBL" id="HIQ72590.1"/>
    </source>
</evidence>
<reference evidence="1" key="1">
    <citation type="submission" date="2020-10" db="EMBL/GenBank/DDBJ databases">
        <authorList>
            <person name="Gilroy R."/>
        </authorList>
    </citation>
    <scope>NUCLEOTIDE SEQUENCE</scope>
    <source>
        <strain evidence="1">ChiSxjej2B14-6234</strain>
    </source>
</reference>
<sequence>MSTIRAVLFDMDGLLVDSERIGIRASVRAGRALGYPVDEALAMQMLGLTREGSAAKYRAAIPGMDVEAFHAAFVREMEDEIEREGVPCMPGARELLVWLEARGVPCVLATSTARALADRRVERAGIARFFPLRVTGDDVVRSKPDPEIFLKAAALAETAPGACLVLEDSVNGIRAGRASGAVVGMVPDLTPYSGACAPYCDEVFQSLFEAREWLAQHIG</sequence>
<dbReference type="PANTHER" id="PTHR18901">
    <property type="entry name" value="2-DEOXYGLUCOSE-6-PHOSPHATE PHOSPHATASE 2"/>
    <property type="match status" value="1"/>
</dbReference>
<dbReference type="InterPro" id="IPR023214">
    <property type="entry name" value="HAD_sf"/>
</dbReference>
<dbReference type="InterPro" id="IPR036412">
    <property type="entry name" value="HAD-like_sf"/>
</dbReference>
<protein>
    <submittedName>
        <fullName evidence="1">HAD family phosphatase</fullName>
    </submittedName>
</protein>
<dbReference type="SFLD" id="SFLDG01129">
    <property type="entry name" value="C1.5:_HAD__Beta-PGM__Phosphata"/>
    <property type="match status" value="1"/>
</dbReference>
<dbReference type="InterPro" id="IPR023198">
    <property type="entry name" value="PGP-like_dom2"/>
</dbReference>